<dbReference type="Proteomes" id="UP000009273">
    <property type="component" value="Segment"/>
</dbReference>
<dbReference type="KEGG" id="vg:18563493"/>
<gene>
    <name evidence="1" type="primary">278</name>
    <name evidence="1" type="ORF">G_278</name>
</gene>
<evidence type="ECO:0000313" key="2">
    <source>
        <dbReference type="Proteomes" id="UP000009273"/>
    </source>
</evidence>
<dbReference type="EMBL" id="JN638751">
    <property type="protein sequence ID" value="AEO93537.1"/>
    <property type="molecule type" value="Genomic_DNA"/>
</dbReference>
<proteinExistence type="predicted"/>
<accession>G3MA19</accession>
<sequence>MINIEEVENKVLAYILSGQHKYQVNQLSDRINITRKRKGRAHSVMYLNIHEVNEQIAIDLQLLDVDVNIVKKIESMKENNLKGKMIGEPSRLTTICYRFEYENIQDFFDEIDNFFE</sequence>
<dbReference type="GeneID" id="18563493"/>
<protein>
    <submittedName>
        <fullName evidence="1">Gp278</fullName>
    </submittedName>
</protein>
<name>G3MA19_9CAUD</name>
<organism evidence="1 2">
    <name type="scientific">Bacillus phage G</name>
    <dbReference type="NCBI Taxonomy" id="2884420"/>
    <lineage>
        <taxon>Viruses</taxon>
        <taxon>Duplodnaviria</taxon>
        <taxon>Heunggongvirae</taxon>
        <taxon>Uroviricota</taxon>
        <taxon>Caudoviricetes</taxon>
        <taxon>Donellivirus</taxon>
        <taxon>Donellivirus gee</taxon>
    </lineage>
</organism>
<reference evidence="1 2" key="1">
    <citation type="submission" date="2011-09" db="EMBL/GenBank/DDBJ databases">
        <authorList>
            <person name="Pope W.H."/>
            <person name="Pedulla M.L."/>
            <person name="Ford M.E."/>
            <person name="Peebles C.L."/>
            <person name="Hatfull G.H."/>
            <person name="Hendrix R.W."/>
        </authorList>
    </citation>
    <scope>NUCLEOTIDE SEQUENCE [LARGE SCALE GENOMIC DNA]</scope>
    <source>
        <strain evidence="1">G</strain>
    </source>
</reference>
<evidence type="ECO:0000313" key="1">
    <source>
        <dbReference type="EMBL" id="AEO93537.1"/>
    </source>
</evidence>
<dbReference type="RefSeq" id="YP_009015581.1">
    <property type="nucleotide sequence ID" value="NC_023719.1"/>
</dbReference>
<keyword evidence="2" id="KW-1185">Reference proteome</keyword>